<dbReference type="SUPFAM" id="SSF46689">
    <property type="entry name" value="Homeodomain-like"/>
    <property type="match status" value="2"/>
</dbReference>
<proteinExistence type="predicted"/>
<dbReference type="InterPro" id="IPR050204">
    <property type="entry name" value="AraC_XylS_family_regulators"/>
</dbReference>
<evidence type="ECO:0000256" key="3">
    <source>
        <dbReference type="ARBA" id="ARBA00023163"/>
    </source>
</evidence>
<dbReference type="SMART" id="SM00342">
    <property type="entry name" value="HTH_ARAC"/>
    <property type="match status" value="1"/>
</dbReference>
<evidence type="ECO:0000256" key="1">
    <source>
        <dbReference type="ARBA" id="ARBA00023015"/>
    </source>
</evidence>
<dbReference type="Gene3D" id="1.10.10.60">
    <property type="entry name" value="Homeodomain-like"/>
    <property type="match status" value="2"/>
</dbReference>
<evidence type="ECO:0000259" key="4">
    <source>
        <dbReference type="PROSITE" id="PS01124"/>
    </source>
</evidence>
<comment type="caution">
    <text evidence="5">The sequence shown here is derived from an EMBL/GenBank/DDBJ whole genome shotgun (WGS) entry which is preliminary data.</text>
</comment>
<dbReference type="PROSITE" id="PS01124">
    <property type="entry name" value="HTH_ARAC_FAMILY_2"/>
    <property type="match status" value="1"/>
</dbReference>
<protein>
    <submittedName>
        <fullName evidence="5">Helix-turn-helix transcriptional regulator</fullName>
    </submittedName>
</protein>
<dbReference type="EMBL" id="VOQS01000003">
    <property type="protein sequence ID" value="TXC83670.1"/>
    <property type="molecule type" value="Genomic_DNA"/>
</dbReference>
<name>A0A5C6VFB4_9BURK</name>
<dbReference type="AlphaFoldDB" id="A0A5C6VFB4"/>
<dbReference type="Proteomes" id="UP000321776">
    <property type="component" value="Unassembled WGS sequence"/>
</dbReference>
<organism evidence="5 6">
    <name type="scientific">Paraburkholderia azotifigens</name>
    <dbReference type="NCBI Taxonomy" id="2057004"/>
    <lineage>
        <taxon>Bacteria</taxon>
        <taxon>Pseudomonadati</taxon>
        <taxon>Pseudomonadota</taxon>
        <taxon>Betaproteobacteria</taxon>
        <taxon>Burkholderiales</taxon>
        <taxon>Burkholderiaceae</taxon>
        <taxon>Paraburkholderia</taxon>
    </lineage>
</organism>
<dbReference type="InterPro" id="IPR009057">
    <property type="entry name" value="Homeodomain-like_sf"/>
</dbReference>
<accession>A0A5C6VFB4</accession>
<keyword evidence="1" id="KW-0805">Transcription regulation</keyword>
<evidence type="ECO:0000313" key="5">
    <source>
        <dbReference type="EMBL" id="TXC83670.1"/>
    </source>
</evidence>
<dbReference type="GO" id="GO:0043565">
    <property type="term" value="F:sequence-specific DNA binding"/>
    <property type="evidence" value="ECO:0007669"/>
    <property type="project" value="InterPro"/>
</dbReference>
<reference evidence="5 6" key="1">
    <citation type="journal article" date="2018" name="Int. J. Syst. Evol. Microbiol.">
        <title>Paraburkholderia azotifigens sp. nov., a nitrogen-fixing bacterium isolated from paddy soil.</title>
        <authorList>
            <person name="Choi G.M."/>
            <person name="Im W.T."/>
        </authorList>
    </citation>
    <scope>NUCLEOTIDE SEQUENCE [LARGE SCALE GENOMIC DNA]</scope>
    <source>
        <strain evidence="5 6">NF 2-5-3</strain>
    </source>
</reference>
<dbReference type="PANTHER" id="PTHR46796:SF14">
    <property type="entry name" value="TRANSCRIPTIONAL REGULATORY PROTEIN"/>
    <property type="match status" value="1"/>
</dbReference>
<dbReference type="InterPro" id="IPR018060">
    <property type="entry name" value="HTH_AraC"/>
</dbReference>
<gene>
    <name evidence="5" type="ORF">FRZ40_25160</name>
</gene>
<evidence type="ECO:0000256" key="2">
    <source>
        <dbReference type="ARBA" id="ARBA00023125"/>
    </source>
</evidence>
<keyword evidence="3" id="KW-0804">Transcription</keyword>
<dbReference type="GO" id="GO:0003700">
    <property type="term" value="F:DNA-binding transcription factor activity"/>
    <property type="evidence" value="ECO:0007669"/>
    <property type="project" value="InterPro"/>
</dbReference>
<dbReference type="PANTHER" id="PTHR46796">
    <property type="entry name" value="HTH-TYPE TRANSCRIPTIONAL ACTIVATOR RHAS-RELATED"/>
    <property type="match status" value="1"/>
</dbReference>
<dbReference type="RefSeq" id="WP_147235945.1">
    <property type="nucleotide sequence ID" value="NZ_JAZHFZ010000015.1"/>
</dbReference>
<keyword evidence="2" id="KW-0238">DNA-binding</keyword>
<evidence type="ECO:0000313" key="6">
    <source>
        <dbReference type="Proteomes" id="UP000321776"/>
    </source>
</evidence>
<sequence>MQAQQAYGEGIARIFRLEKAPSIATHIRPGAFFAATHMLCGDEGLGKTEPIPVRPAYIVCVLFQPLIHELWLGGRPIPVGPLPPATISVVNLEQEPTAFYPGKLDSLQLYIPQESLAAMAEDGYSPPVRDLVIPNGTLDPIAYQLCLLMQPAINHPEQASLLFLSGLMEALYGHLSRHYGNLSPRTAPFKGGLSPRDLARAKELIDSNLSGAVSLAFLGKECGMSPNHFARAFKQSTGVPPHRWLLLRRVELAKALIEGGDMTASEIASATGFADQSHFIRVLSRIVGVTPAAWKGTRSYMWPPQRKEQ</sequence>
<dbReference type="Pfam" id="PF12833">
    <property type="entry name" value="HTH_18"/>
    <property type="match status" value="1"/>
</dbReference>
<feature type="domain" description="HTH araC/xylS-type" evidence="4">
    <location>
        <begin position="199"/>
        <end position="297"/>
    </location>
</feature>